<evidence type="ECO:0000259" key="1">
    <source>
        <dbReference type="Pfam" id="PF07596"/>
    </source>
</evidence>
<dbReference type="PANTHER" id="PTHR30093:SF2">
    <property type="entry name" value="TYPE II SECRETION SYSTEM PROTEIN H"/>
    <property type="match status" value="1"/>
</dbReference>
<proteinExistence type="predicted"/>
<dbReference type="EMBL" id="CP036339">
    <property type="protein sequence ID" value="QDT72902.1"/>
    <property type="molecule type" value="Genomic_DNA"/>
</dbReference>
<dbReference type="AlphaFoldDB" id="A0A517TX14"/>
<accession>A0A517TX14</accession>
<evidence type="ECO:0000313" key="2">
    <source>
        <dbReference type="EMBL" id="QDT72902.1"/>
    </source>
</evidence>
<dbReference type="Pfam" id="PF07596">
    <property type="entry name" value="SBP_bac_10"/>
    <property type="match status" value="1"/>
</dbReference>
<dbReference type="InterPro" id="IPR012902">
    <property type="entry name" value="N_methyl_site"/>
</dbReference>
<reference evidence="2 3" key="1">
    <citation type="submission" date="2019-02" db="EMBL/GenBank/DDBJ databases">
        <title>Deep-cultivation of Planctomycetes and their phenomic and genomic characterization uncovers novel biology.</title>
        <authorList>
            <person name="Wiegand S."/>
            <person name="Jogler M."/>
            <person name="Boedeker C."/>
            <person name="Pinto D."/>
            <person name="Vollmers J."/>
            <person name="Rivas-Marin E."/>
            <person name="Kohn T."/>
            <person name="Peeters S.H."/>
            <person name="Heuer A."/>
            <person name="Rast P."/>
            <person name="Oberbeckmann S."/>
            <person name="Bunk B."/>
            <person name="Jeske O."/>
            <person name="Meyerdierks A."/>
            <person name="Storesund J.E."/>
            <person name="Kallscheuer N."/>
            <person name="Luecker S."/>
            <person name="Lage O.M."/>
            <person name="Pohl T."/>
            <person name="Merkel B.J."/>
            <person name="Hornburger P."/>
            <person name="Mueller R.-W."/>
            <person name="Bruemmer F."/>
            <person name="Labrenz M."/>
            <person name="Spormann A.M."/>
            <person name="Op den Camp H."/>
            <person name="Overmann J."/>
            <person name="Amann R."/>
            <person name="Jetten M.S.M."/>
            <person name="Mascher T."/>
            <person name="Medema M.H."/>
            <person name="Devos D.P."/>
            <person name="Kaster A.-K."/>
            <person name="Ovreas L."/>
            <person name="Rohde M."/>
            <person name="Galperin M.Y."/>
            <person name="Jogler C."/>
        </authorList>
    </citation>
    <scope>NUCLEOTIDE SEQUENCE [LARGE SCALE GENOMIC DNA]</scope>
    <source>
        <strain evidence="2 3">I41</strain>
    </source>
</reference>
<evidence type="ECO:0000313" key="3">
    <source>
        <dbReference type="Proteomes" id="UP000317909"/>
    </source>
</evidence>
<name>A0A517TX14_9BACT</name>
<dbReference type="PANTHER" id="PTHR30093">
    <property type="entry name" value="GENERAL SECRETION PATHWAY PROTEIN G"/>
    <property type="match status" value="1"/>
</dbReference>
<dbReference type="InterPro" id="IPR011453">
    <property type="entry name" value="DUF1559"/>
</dbReference>
<dbReference type="NCBIfam" id="TIGR04294">
    <property type="entry name" value="pre_pil_HX9DG"/>
    <property type="match status" value="1"/>
</dbReference>
<dbReference type="InterPro" id="IPR027558">
    <property type="entry name" value="Pre_pil_HX9DG_C"/>
</dbReference>
<dbReference type="Proteomes" id="UP000317909">
    <property type="component" value="Chromosome"/>
</dbReference>
<feature type="domain" description="DUF1559" evidence="1">
    <location>
        <begin position="35"/>
        <end position="312"/>
    </location>
</feature>
<dbReference type="SUPFAM" id="SSF54523">
    <property type="entry name" value="Pili subunits"/>
    <property type="match status" value="1"/>
</dbReference>
<dbReference type="KEGG" id="llh:I41_20870"/>
<dbReference type="RefSeq" id="WP_145432421.1">
    <property type="nucleotide sequence ID" value="NZ_CP036339.1"/>
</dbReference>
<organism evidence="2 3">
    <name type="scientific">Lacipirellula limnantheis</name>
    <dbReference type="NCBI Taxonomy" id="2528024"/>
    <lineage>
        <taxon>Bacteria</taxon>
        <taxon>Pseudomonadati</taxon>
        <taxon>Planctomycetota</taxon>
        <taxon>Planctomycetia</taxon>
        <taxon>Pirellulales</taxon>
        <taxon>Lacipirellulaceae</taxon>
        <taxon>Lacipirellula</taxon>
    </lineage>
</organism>
<gene>
    <name evidence="2" type="ORF">I41_20870</name>
</gene>
<keyword evidence="3" id="KW-1185">Reference proteome</keyword>
<dbReference type="OrthoDB" id="255848at2"/>
<protein>
    <recommendedName>
        <fullName evidence="1">DUF1559 domain-containing protein</fullName>
    </recommendedName>
</protein>
<sequence length="340" mass="36951">MRMTNRSAVAFTLVELLVVIAIIGLLIGLLLPAAQSAREASRRADCMSRLRQIGLASTNHHDAVGAFPPARLRSRVWDWEEGACDSSQPSWLVRILPYVEQANSARQWSLYGRFEDHLPEVRESSPAIFSCPGRRSSSDAVIPSQRMETKVTYPCGCMGSEVVNLVSGAVGDYAGNHGDYTGGSYGLLTDYWRGGNGTGIIISSRPKCRAGEPAGWLDKVRYKDVVDGGSNTFLAGEMHIPRGRVAQVPENGPMYNGKDLTAFARIGGPSIPLARGPEVDWLPNMGFGSWHPGICPFVLADGSVRTVDNEIDTVALQSLCHRFDGEGLEEDNVTPIWGVY</sequence>
<dbReference type="NCBIfam" id="TIGR02532">
    <property type="entry name" value="IV_pilin_GFxxxE"/>
    <property type="match status" value="1"/>
</dbReference>
<dbReference type="Gene3D" id="3.30.700.10">
    <property type="entry name" value="Glycoprotein, Type 4 Pilin"/>
    <property type="match status" value="1"/>
</dbReference>
<dbReference type="InterPro" id="IPR045584">
    <property type="entry name" value="Pilin-like"/>
</dbReference>